<comment type="caution">
    <text evidence="2">The sequence shown here is derived from an EMBL/GenBank/DDBJ whole genome shotgun (WGS) entry which is preliminary data.</text>
</comment>
<protein>
    <submittedName>
        <fullName evidence="2">Uncharacterized protein</fullName>
    </submittedName>
</protein>
<evidence type="ECO:0000256" key="1">
    <source>
        <dbReference type="SAM" id="SignalP"/>
    </source>
</evidence>
<sequence length="138" mass="14555">MSPFPLRLALACSLIAVLPAGRAAAERPGTTVPCTTAQASFDNAQLRCEIVPAPTAQVLRLHVVFEGVHDDSRAVLAAALDGQPVACAEGSRDRFEGDAGGDALSCRFTVPTGTAARQLRVQLVWHHAQPVAFALQRD</sequence>
<name>A0A6N8IXD5_9BURK</name>
<gene>
    <name evidence="2" type="ORF">GON04_19580</name>
</gene>
<reference evidence="2 3" key="1">
    <citation type="submission" date="2019-12" db="EMBL/GenBank/DDBJ databases">
        <authorList>
            <person name="Huq M.A."/>
        </authorList>
    </citation>
    <scope>NUCLEOTIDE SEQUENCE [LARGE SCALE GENOMIC DNA]</scope>
    <source>
        <strain evidence="2 3">MAH-25</strain>
    </source>
</reference>
<proteinExistence type="predicted"/>
<dbReference type="EMBL" id="WSEL01000009">
    <property type="protein sequence ID" value="MVQ31669.1"/>
    <property type="molecule type" value="Genomic_DNA"/>
</dbReference>
<accession>A0A6N8IXD5</accession>
<evidence type="ECO:0000313" key="3">
    <source>
        <dbReference type="Proteomes" id="UP000469385"/>
    </source>
</evidence>
<dbReference type="RefSeq" id="WP_157399694.1">
    <property type="nucleotide sequence ID" value="NZ_WSEL01000009.1"/>
</dbReference>
<evidence type="ECO:0000313" key="2">
    <source>
        <dbReference type="EMBL" id="MVQ31669.1"/>
    </source>
</evidence>
<feature type="signal peptide" evidence="1">
    <location>
        <begin position="1"/>
        <end position="25"/>
    </location>
</feature>
<dbReference type="Proteomes" id="UP000469385">
    <property type="component" value="Unassembled WGS sequence"/>
</dbReference>
<feature type="chain" id="PRO_5027054253" evidence="1">
    <location>
        <begin position="26"/>
        <end position="138"/>
    </location>
</feature>
<dbReference type="AlphaFoldDB" id="A0A6N8IXD5"/>
<keyword evidence="3" id="KW-1185">Reference proteome</keyword>
<keyword evidence="1" id="KW-0732">Signal</keyword>
<organism evidence="2 3">
    <name type="scientific">Ramlibacter pinisoli</name>
    <dbReference type="NCBI Taxonomy" id="2682844"/>
    <lineage>
        <taxon>Bacteria</taxon>
        <taxon>Pseudomonadati</taxon>
        <taxon>Pseudomonadota</taxon>
        <taxon>Betaproteobacteria</taxon>
        <taxon>Burkholderiales</taxon>
        <taxon>Comamonadaceae</taxon>
        <taxon>Ramlibacter</taxon>
    </lineage>
</organism>